<comment type="caution">
    <text evidence="16">The sequence shown here is derived from an EMBL/GenBank/DDBJ whole genome shotgun (WGS) entry which is preliminary data.</text>
</comment>
<dbReference type="Gene3D" id="3.40.50.1260">
    <property type="entry name" value="Phosphoglycerate kinase, N-terminal domain"/>
    <property type="match status" value="2"/>
</dbReference>
<organism evidence="16 17">
    <name type="scientific">Phytoactinopolyspora halophila</name>
    <dbReference type="NCBI Taxonomy" id="1981511"/>
    <lineage>
        <taxon>Bacteria</taxon>
        <taxon>Bacillati</taxon>
        <taxon>Actinomycetota</taxon>
        <taxon>Actinomycetes</taxon>
        <taxon>Jiangellales</taxon>
        <taxon>Jiangellaceae</taxon>
        <taxon>Phytoactinopolyspora</taxon>
    </lineage>
</organism>
<dbReference type="GO" id="GO:0006094">
    <property type="term" value="P:gluconeogenesis"/>
    <property type="evidence" value="ECO:0007669"/>
    <property type="project" value="TreeGrafter"/>
</dbReference>
<dbReference type="GO" id="GO:0005829">
    <property type="term" value="C:cytosol"/>
    <property type="evidence" value="ECO:0007669"/>
    <property type="project" value="TreeGrafter"/>
</dbReference>
<feature type="binding site" evidence="12 13">
    <location>
        <begin position="58"/>
        <end position="61"/>
    </location>
    <ligand>
        <name>substrate</name>
    </ligand>
</feature>
<keyword evidence="12" id="KW-0963">Cytoplasm</keyword>
<comment type="catalytic activity">
    <reaction evidence="1 12 15">
        <text>(2R)-3-phosphoglycerate + ATP = (2R)-3-phospho-glyceroyl phosphate + ADP</text>
        <dbReference type="Rhea" id="RHEA:14801"/>
        <dbReference type="ChEBI" id="CHEBI:30616"/>
        <dbReference type="ChEBI" id="CHEBI:57604"/>
        <dbReference type="ChEBI" id="CHEBI:58272"/>
        <dbReference type="ChEBI" id="CHEBI:456216"/>
        <dbReference type="EC" id="2.7.2.3"/>
    </reaction>
</comment>
<evidence type="ECO:0000256" key="8">
    <source>
        <dbReference type="ARBA" id="ARBA00022741"/>
    </source>
</evidence>
<evidence type="ECO:0000256" key="6">
    <source>
        <dbReference type="ARBA" id="ARBA00016471"/>
    </source>
</evidence>
<dbReference type="GO" id="GO:0004618">
    <property type="term" value="F:phosphoglycerate kinase activity"/>
    <property type="evidence" value="ECO:0007669"/>
    <property type="project" value="UniProtKB-UniRule"/>
</dbReference>
<evidence type="ECO:0000256" key="1">
    <source>
        <dbReference type="ARBA" id="ARBA00000642"/>
    </source>
</evidence>
<feature type="binding site" evidence="12 14">
    <location>
        <position position="326"/>
    </location>
    <ligand>
        <name>ATP</name>
        <dbReference type="ChEBI" id="CHEBI:30616"/>
    </ligand>
</feature>
<comment type="similarity">
    <text evidence="3 12 15">Belongs to the phosphoglycerate kinase family.</text>
</comment>
<dbReference type="InterPro" id="IPR015824">
    <property type="entry name" value="Phosphoglycerate_kinase_N"/>
</dbReference>
<dbReference type="SUPFAM" id="SSF53748">
    <property type="entry name" value="Phosphoglycerate kinase"/>
    <property type="match status" value="1"/>
</dbReference>
<comment type="pathway">
    <text evidence="2 12">Carbohydrate degradation; glycolysis; pyruvate from D-glyceraldehyde 3-phosphate: step 2/5.</text>
</comment>
<feature type="binding site" evidence="12">
    <location>
        <position position="154"/>
    </location>
    <ligand>
        <name>substrate</name>
    </ligand>
</feature>
<gene>
    <name evidence="12 16" type="primary">pgk</name>
    <name evidence="16" type="ORF">DPM12_12615</name>
</gene>
<keyword evidence="7 12" id="KW-0808">Transferase</keyword>
<feature type="binding site" evidence="13">
    <location>
        <position position="117"/>
    </location>
    <ligand>
        <name>(2R)-3-phosphoglycerate</name>
        <dbReference type="ChEBI" id="CHEBI:58272"/>
    </ligand>
</feature>
<evidence type="ECO:0000313" key="16">
    <source>
        <dbReference type="EMBL" id="RAW13634.1"/>
    </source>
</evidence>
<comment type="subcellular location">
    <subcellularLocation>
        <location evidence="12">Cytoplasm</location>
    </subcellularLocation>
</comment>
<dbReference type="EMBL" id="QMIG01000012">
    <property type="protein sequence ID" value="RAW13634.1"/>
    <property type="molecule type" value="Genomic_DNA"/>
</dbReference>
<proteinExistence type="inferred from homology"/>
<dbReference type="PROSITE" id="PS00111">
    <property type="entry name" value="PGLYCERATE_KINASE"/>
    <property type="match status" value="1"/>
</dbReference>
<feature type="binding site" evidence="12 14">
    <location>
        <position position="204"/>
    </location>
    <ligand>
        <name>ATP</name>
        <dbReference type="ChEBI" id="CHEBI:30616"/>
    </ligand>
</feature>
<dbReference type="GO" id="GO:0006096">
    <property type="term" value="P:glycolytic process"/>
    <property type="evidence" value="ECO:0007669"/>
    <property type="project" value="UniProtKB-UniRule"/>
</dbReference>
<evidence type="ECO:0000256" key="10">
    <source>
        <dbReference type="ARBA" id="ARBA00022840"/>
    </source>
</evidence>
<dbReference type="InterPro" id="IPR036043">
    <property type="entry name" value="Phosphoglycerate_kinase_sf"/>
</dbReference>
<evidence type="ECO:0000256" key="12">
    <source>
        <dbReference type="HAMAP-Rule" id="MF_00145"/>
    </source>
</evidence>
<sequence length="396" mass="41658">MRTIERLGDLRGRRVLVRSDLNVPLDGDTITDDGRVRASVPTLRELAEAGARVVVMAHLGRPKGAPEPAYSLAPVARRLSELLDIDVAMATDTTGQSAREIVAGLAAGQVAVLENVRFDPRETSKDDNERGAMADELATLGDYFISDGFGVVHRKQASVYDVAERLPSAAGRLVEAEVDAFHEVLVTPQRPYTVVLGGSKVSDKLGVIDHLLEKVDRLLIGGGMAFTFLAARGFEVGGSLLERDQLDTVRGYLERAAKSGVEIVLPVDVVVAADVDENAETSVVDVSAIPNDQKGLDIGPATVDLFRGKLADAATVVWNGPMGVFELTPFSSGTREVAVAITKVDGTTVVGGGDSAAAVRALGLEESAFTHISTGGGASLELLEGKTLPGLAVLEE</sequence>
<name>A0A329QMQ0_9ACTN</name>
<dbReference type="InterPro" id="IPR001576">
    <property type="entry name" value="Phosphoglycerate_kinase"/>
</dbReference>
<dbReference type="FunFam" id="3.40.50.1260:FF:000003">
    <property type="entry name" value="Phosphoglycerate kinase"/>
    <property type="match status" value="1"/>
</dbReference>
<dbReference type="PANTHER" id="PTHR11406:SF23">
    <property type="entry name" value="PHOSPHOGLYCERATE KINASE 1, CHLOROPLASTIC-RELATED"/>
    <property type="match status" value="1"/>
</dbReference>
<dbReference type="RefSeq" id="WP_112258694.1">
    <property type="nucleotide sequence ID" value="NZ_QMIG01000012.1"/>
</dbReference>
<feature type="binding site" evidence="12">
    <location>
        <position position="295"/>
    </location>
    <ligand>
        <name>ATP</name>
        <dbReference type="ChEBI" id="CHEBI:30616"/>
    </ligand>
</feature>
<dbReference type="Proteomes" id="UP000250462">
    <property type="component" value="Unassembled WGS sequence"/>
</dbReference>
<feature type="binding site" evidence="12 13">
    <location>
        <begin position="20"/>
        <end position="22"/>
    </location>
    <ligand>
        <name>substrate</name>
    </ligand>
</feature>
<dbReference type="InterPro" id="IPR015911">
    <property type="entry name" value="Phosphoglycerate_kinase_CS"/>
</dbReference>
<dbReference type="Pfam" id="PF00162">
    <property type="entry name" value="PGK"/>
    <property type="match status" value="1"/>
</dbReference>
<dbReference type="UniPathway" id="UPA00109">
    <property type="reaction ID" value="UER00185"/>
</dbReference>
<evidence type="ECO:0000256" key="2">
    <source>
        <dbReference type="ARBA" id="ARBA00004838"/>
    </source>
</evidence>
<evidence type="ECO:0000256" key="9">
    <source>
        <dbReference type="ARBA" id="ARBA00022777"/>
    </source>
</evidence>
<keyword evidence="10 12" id="KW-0067">ATP-binding</keyword>
<evidence type="ECO:0000256" key="3">
    <source>
        <dbReference type="ARBA" id="ARBA00008982"/>
    </source>
</evidence>
<protein>
    <recommendedName>
        <fullName evidence="6 12">Phosphoglycerate kinase</fullName>
        <ecNumber evidence="5 12">2.7.2.3</ecNumber>
    </recommendedName>
</protein>
<feature type="binding site" evidence="13">
    <location>
        <position position="35"/>
    </location>
    <ligand>
        <name>(2R)-3-phosphoglycerate</name>
        <dbReference type="ChEBI" id="CHEBI:58272"/>
    </ligand>
</feature>
<dbReference type="PIRSF" id="PIRSF000724">
    <property type="entry name" value="Pgk"/>
    <property type="match status" value="1"/>
</dbReference>
<keyword evidence="17" id="KW-1185">Reference proteome</keyword>
<evidence type="ECO:0000256" key="14">
    <source>
        <dbReference type="PIRSR" id="PIRSR000724-2"/>
    </source>
</evidence>
<dbReference type="HAMAP" id="MF_00145">
    <property type="entry name" value="Phosphoglyc_kinase"/>
    <property type="match status" value="1"/>
</dbReference>
<dbReference type="GO" id="GO:0005524">
    <property type="term" value="F:ATP binding"/>
    <property type="evidence" value="ECO:0007669"/>
    <property type="project" value="UniProtKB-KW"/>
</dbReference>
<keyword evidence="8 12" id="KW-0547">Nucleotide-binding</keyword>
<evidence type="ECO:0000256" key="5">
    <source>
        <dbReference type="ARBA" id="ARBA00013061"/>
    </source>
</evidence>
<dbReference type="PANTHER" id="PTHR11406">
    <property type="entry name" value="PHOSPHOGLYCERATE KINASE"/>
    <property type="match status" value="1"/>
</dbReference>
<evidence type="ECO:0000256" key="4">
    <source>
        <dbReference type="ARBA" id="ARBA00011245"/>
    </source>
</evidence>
<evidence type="ECO:0000313" key="17">
    <source>
        <dbReference type="Proteomes" id="UP000250462"/>
    </source>
</evidence>
<keyword evidence="9 12" id="KW-0418">Kinase</keyword>
<evidence type="ECO:0000256" key="13">
    <source>
        <dbReference type="PIRSR" id="PIRSR000724-1"/>
    </source>
</evidence>
<feature type="binding site" evidence="12 14">
    <location>
        <begin position="352"/>
        <end position="355"/>
    </location>
    <ligand>
        <name>ATP</name>
        <dbReference type="ChEBI" id="CHEBI:30616"/>
    </ligand>
</feature>
<evidence type="ECO:0000256" key="7">
    <source>
        <dbReference type="ARBA" id="ARBA00022679"/>
    </source>
</evidence>
<dbReference type="GO" id="GO:0043531">
    <property type="term" value="F:ADP binding"/>
    <property type="evidence" value="ECO:0007669"/>
    <property type="project" value="TreeGrafter"/>
</dbReference>
<comment type="subunit">
    <text evidence="4 12">Monomer.</text>
</comment>
<evidence type="ECO:0000256" key="15">
    <source>
        <dbReference type="RuleBase" id="RU000532"/>
    </source>
</evidence>
<keyword evidence="11 12" id="KW-0324">Glycolysis</keyword>
<dbReference type="PRINTS" id="PR00477">
    <property type="entry name" value="PHGLYCKINASE"/>
</dbReference>
<feature type="binding site" evidence="12">
    <location>
        <position position="117"/>
    </location>
    <ligand>
        <name>substrate</name>
    </ligand>
</feature>
<dbReference type="FunFam" id="3.40.50.1260:FF:000006">
    <property type="entry name" value="Phosphoglycerate kinase"/>
    <property type="match status" value="1"/>
</dbReference>
<accession>A0A329QMQ0</accession>
<dbReference type="OrthoDB" id="9808460at2"/>
<feature type="binding site" evidence="13">
    <location>
        <position position="154"/>
    </location>
    <ligand>
        <name>(2R)-3-phosphoglycerate</name>
        <dbReference type="ChEBI" id="CHEBI:58272"/>
    </ligand>
</feature>
<dbReference type="AlphaFoldDB" id="A0A329QMQ0"/>
<evidence type="ECO:0000256" key="11">
    <source>
        <dbReference type="ARBA" id="ARBA00023152"/>
    </source>
</evidence>
<reference evidence="16 17" key="1">
    <citation type="submission" date="2018-06" db="EMBL/GenBank/DDBJ databases">
        <title>Phytoactinopolyspora halophila sp. nov., a novel halophilic actinomycete isolated from a saline soil in China.</title>
        <authorList>
            <person name="Tang S.-K."/>
        </authorList>
    </citation>
    <scope>NUCLEOTIDE SEQUENCE [LARGE SCALE GENOMIC DNA]</scope>
    <source>
        <strain evidence="16 17">YIM 96934</strain>
    </source>
</reference>
<feature type="binding site" evidence="12">
    <location>
        <position position="35"/>
    </location>
    <ligand>
        <name>substrate</name>
    </ligand>
</feature>
<dbReference type="EC" id="2.7.2.3" evidence="5 12"/>